<dbReference type="EMBL" id="OV121138">
    <property type="protein sequence ID" value="CAH0560162.1"/>
    <property type="molecule type" value="Genomic_DNA"/>
</dbReference>
<proteinExistence type="predicted"/>
<keyword evidence="2" id="KW-1185">Reference proteome</keyword>
<name>A0A9P0BE48_BRAAE</name>
<dbReference type="AlphaFoldDB" id="A0A9P0BE48"/>
<gene>
    <name evidence="1" type="ORF">MELIAE_LOCUS9965</name>
</gene>
<dbReference type="SUPFAM" id="SSF48452">
    <property type="entry name" value="TPR-like"/>
    <property type="match status" value="1"/>
</dbReference>
<evidence type="ECO:0000313" key="1">
    <source>
        <dbReference type="EMBL" id="CAH0560162.1"/>
    </source>
</evidence>
<evidence type="ECO:0000313" key="2">
    <source>
        <dbReference type="Proteomes" id="UP001154078"/>
    </source>
</evidence>
<dbReference type="InterPro" id="IPR011990">
    <property type="entry name" value="TPR-like_helical_dom_sf"/>
</dbReference>
<dbReference type="PANTHER" id="PTHR21391">
    <property type="entry name" value="AT04489P-RELATED"/>
    <property type="match status" value="1"/>
</dbReference>
<dbReference type="Gene3D" id="1.25.40.10">
    <property type="entry name" value="Tetratricopeptide repeat domain"/>
    <property type="match status" value="2"/>
</dbReference>
<accession>A0A9P0BE48</accession>
<dbReference type="Proteomes" id="UP001154078">
    <property type="component" value="Chromosome 7"/>
</dbReference>
<dbReference type="OrthoDB" id="10268002at2759"/>
<sequence>MEKKEITNVQVLYREWGFYLTVLEQYARSLPHFNKAYEKNPTDIRTLLGRSWALSKVVSYEDALIDVNKAIELAPDNLIARAHKALITYLTCEFEEALVQNIRLIPLRKKPENFVMGVMHCTEAIQNCLGERCGRPLRDHFKIIRRLAWKDYYASLKPFTPKPRKSLLKPIKRREKKKKKKKPVEIVKEDSKEGITIEEDHLSDILDTLHSNVTEEDYIPRFNKPFPYKPLQNYTRNIKNYMAEKYLESMYLDKIYLKKIRTEKGIKSPNFIGTAKIKSLALNGYKTVCYKQELLRTRRPFYYLKYLEVHSTGELKSRQDKQFQILQENATKYADKRIKALNFGLANKDWKYVLTNAENLMAFCEKTPKNLLNNRDMYMSAVYSSVCNAHYDMKRINNNQSEHDQLKRVMVTFGFPISRTPSRDSIIAQYRENIIDYNKYIALYQERLRNAETSEEMAWIYHELSRFYSDKKRYELSRLYAKKCLTEGRICDNTKWVINALTLIIKANFLQSHKNDAKNEILRAIDVSNEIGDPTVKNFMEKALVVTTVFNFEELQGSKELEEREKKIIRLMADTSMQNEAAHLFRMMATMPAKRRMTVMPGVKLEDPTKKVKNKRMSIMPSPKKQAMDMEYY</sequence>
<reference evidence="1" key="1">
    <citation type="submission" date="2021-12" db="EMBL/GenBank/DDBJ databases">
        <authorList>
            <person name="King R."/>
        </authorList>
    </citation>
    <scope>NUCLEOTIDE SEQUENCE</scope>
</reference>
<protein>
    <submittedName>
        <fullName evidence="1">Uncharacterized protein</fullName>
    </submittedName>
</protein>
<dbReference type="PANTHER" id="PTHR21391:SF0">
    <property type="entry name" value="AT04489P-RELATED"/>
    <property type="match status" value="1"/>
</dbReference>
<organism evidence="1 2">
    <name type="scientific">Brassicogethes aeneus</name>
    <name type="common">Rape pollen beetle</name>
    <name type="synonym">Meligethes aeneus</name>
    <dbReference type="NCBI Taxonomy" id="1431903"/>
    <lineage>
        <taxon>Eukaryota</taxon>
        <taxon>Metazoa</taxon>
        <taxon>Ecdysozoa</taxon>
        <taxon>Arthropoda</taxon>
        <taxon>Hexapoda</taxon>
        <taxon>Insecta</taxon>
        <taxon>Pterygota</taxon>
        <taxon>Neoptera</taxon>
        <taxon>Endopterygota</taxon>
        <taxon>Coleoptera</taxon>
        <taxon>Polyphaga</taxon>
        <taxon>Cucujiformia</taxon>
        <taxon>Nitidulidae</taxon>
        <taxon>Meligethinae</taxon>
        <taxon>Brassicogethes</taxon>
    </lineage>
</organism>